<organism evidence="1 2">
    <name type="scientific">Desertifilum tharense IPPAS B-1220</name>
    <dbReference type="NCBI Taxonomy" id="1781255"/>
    <lineage>
        <taxon>Bacteria</taxon>
        <taxon>Bacillati</taxon>
        <taxon>Cyanobacteriota</taxon>
        <taxon>Cyanophyceae</taxon>
        <taxon>Desertifilales</taxon>
        <taxon>Desertifilaceae</taxon>
        <taxon>Desertifilum</taxon>
    </lineage>
</organism>
<gene>
    <name evidence="1" type="ORF">BH720_015880</name>
</gene>
<proteinExistence type="predicted"/>
<sequence>MKVSPINSIPSEATTEILPAAPELSGNAAVDNCAPSKSLNCTRQNTNISTRTTPGGFR</sequence>
<name>A0ACD5H1E6_9CYAN</name>
<keyword evidence="2" id="KW-1185">Reference proteome</keyword>
<dbReference type="Proteomes" id="UP000095472">
    <property type="component" value="Chromosome"/>
</dbReference>
<evidence type="ECO:0000313" key="1">
    <source>
        <dbReference type="EMBL" id="XPM66621.1"/>
    </source>
</evidence>
<protein>
    <submittedName>
        <fullName evidence="1">Uncharacterized protein</fullName>
    </submittedName>
</protein>
<evidence type="ECO:0000313" key="2">
    <source>
        <dbReference type="Proteomes" id="UP000095472"/>
    </source>
</evidence>
<accession>A0ACD5H1E6</accession>
<reference evidence="1 2" key="1">
    <citation type="journal article" date="2016" name="Genome Announc.">
        <title>Draft Genome Sequence of the Thermotolerant Cyanobacterium Desertifilum sp. IPPAS B-1220.</title>
        <authorList>
            <person name="Mironov K.S."/>
            <person name="Sinetova M.A."/>
            <person name="Bolatkhan K."/>
            <person name="Zayadan B.K."/>
            <person name="Ustinova V.V."/>
            <person name="Kupriyanova E.V."/>
            <person name="Skrypnik A.N."/>
            <person name="Gogoleva N.E."/>
            <person name="Gogolev Y.V."/>
            <person name="Los D.A."/>
        </authorList>
    </citation>
    <scope>NUCLEOTIDE SEQUENCE [LARGE SCALE GENOMIC DNA]</scope>
    <source>
        <strain evidence="1 2">IPPAS B-1220</strain>
    </source>
</reference>
<dbReference type="EMBL" id="CP182909">
    <property type="protein sequence ID" value="XPM66621.1"/>
    <property type="molecule type" value="Genomic_DNA"/>
</dbReference>